<dbReference type="InterPro" id="IPR002559">
    <property type="entry name" value="Transposase_11"/>
</dbReference>
<dbReference type="RefSeq" id="WP_165183466.1">
    <property type="nucleotide sequence ID" value="NZ_JAAKZI010000042.1"/>
</dbReference>
<dbReference type="Proteomes" id="UP000479226">
    <property type="component" value="Unassembled WGS sequence"/>
</dbReference>
<protein>
    <submittedName>
        <fullName evidence="3">IS4 family transposase</fullName>
    </submittedName>
</protein>
<reference evidence="3 4" key="1">
    <citation type="submission" date="2020-02" db="EMBL/GenBank/DDBJ databases">
        <title>Genome sequence of the type strain DSM 27180 of Arthrobacter silviterrae.</title>
        <authorList>
            <person name="Gao J."/>
            <person name="Sun J."/>
        </authorList>
    </citation>
    <scope>NUCLEOTIDE SEQUENCE [LARGE SCALE GENOMIC DNA]</scope>
    <source>
        <strain evidence="3 4">DSM 27180</strain>
    </source>
</reference>
<evidence type="ECO:0000313" key="3">
    <source>
        <dbReference type="EMBL" id="NGN85254.1"/>
    </source>
</evidence>
<dbReference type="InterPro" id="IPR047952">
    <property type="entry name" value="Transpos_IS4"/>
</dbReference>
<comment type="caution">
    <text evidence="3">The sequence shown here is derived from an EMBL/GenBank/DDBJ whole genome shotgun (WGS) entry which is preliminary data.</text>
</comment>
<feature type="domain" description="Transposase IS4 N-terminal" evidence="2">
    <location>
        <begin position="2"/>
        <end position="89"/>
    </location>
</feature>
<dbReference type="PANTHER" id="PTHR37529:SF1">
    <property type="entry name" value="TRANSPOSASE INSG FOR INSERTION SEQUENCE ELEMENT IS4-RELATED"/>
    <property type="match status" value="1"/>
</dbReference>
<dbReference type="NCBIfam" id="NF033592">
    <property type="entry name" value="transpos_IS4_1"/>
    <property type="match status" value="1"/>
</dbReference>
<evidence type="ECO:0000259" key="1">
    <source>
        <dbReference type="Pfam" id="PF01609"/>
    </source>
</evidence>
<gene>
    <name evidence="3" type="ORF">G6N77_17550</name>
</gene>
<dbReference type="InterPro" id="IPR024473">
    <property type="entry name" value="Transposases_IS4_N"/>
</dbReference>
<dbReference type="EMBL" id="JAAKZI010000042">
    <property type="protein sequence ID" value="NGN85254.1"/>
    <property type="molecule type" value="Genomic_DNA"/>
</dbReference>
<evidence type="ECO:0000313" key="4">
    <source>
        <dbReference type="Proteomes" id="UP000479226"/>
    </source>
</evidence>
<dbReference type="PANTHER" id="PTHR37529">
    <property type="entry name" value="TRANSPOSASE INSG FOR INSERTION SEQUENCE ELEMENT IS4-RELATED"/>
    <property type="match status" value="1"/>
</dbReference>
<organism evidence="3 4">
    <name type="scientific">Arthrobacter silviterrae</name>
    <dbReference type="NCBI Taxonomy" id="2026658"/>
    <lineage>
        <taxon>Bacteria</taxon>
        <taxon>Bacillati</taxon>
        <taxon>Actinomycetota</taxon>
        <taxon>Actinomycetes</taxon>
        <taxon>Micrococcales</taxon>
        <taxon>Micrococcaceae</taxon>
        <taxon>Arthrobacter</taxon>
    </lineage>
</organism>
<evidence type="ECO:0000259" key="2">
    <source>
        <dbReference type="Pfam" id="PF13006"/>
    </source>
</evidence>
<dbReference type="InterPro" id="IPR012337">
    <property type="entry name" value="RNaseH-like_sf"/>
</dbReference>
<dbReference type="Pfam" id="PF01609">
    <property type="entry name" value="DDE_Tnp_1"/>
    <property type="match status" value="1"/>
</dbReference>
<accession>A0ABX0DIQ7</accession>
<keyword evidence="4" id="KW-1185">Reference proteome</keyword>
<proteinExistence type="predicted"/>
<dbReference type="SUPFAM" id="SSF53098">
    <property type="entry name" value="Ribonuclease H-like"/>
    <property type="match status" value="1"/>
</dbReference>
<feature type="domain" description="Transposase IS4-like" evidence="1">
    <location>
        <begin position="109"/>
        <end position="220"/>
    </location>
</feature>
<dbReference type="Pfam" id="PF13006">
    <property type="entry name" value="Nterm_IS4"/>
    <property type="match status" value="1"/>
</dbReference>
<name>A0ABX0DIQ7_9MICC</name>
<sequence>MGELTVHLPAELVDEALTATLARERRIRSLPSRVVVYFVLALALFPELGYRSVLGKLCLGSGVLAGVSASALSQARRRVGVGPLRWIFEILRGPAPTITGDGSWFGALRVCALDGTILSLPDTGHILAKYSKQAGLHGGTGYPQARVVALVACGTRSIIDAVFGPTRDGETTQTPALLPSMGPGMIVLADRNFAAAALLHRISDTGAHYLVRVKNARNLLLTVALFDDGAATGFDDGPGVGTPRRVGPGGAFVVMVAAWSSWLPVGYSLNSLTADCAADWSTIALFAERVAMSAARARLLMVRG</sequence>